<evidence type="ECO:0000313" key="1">
    <source>
        <dbReference type="EMBL" id="VAW47230.1"/>
    </source>
</evidence>
<name>A0A3B0W455_9ZZZZ</name>
<proteinExistence type="predicted"/>
<accession>A0A3B0W455</accession>
<protein>
    <submittedName>
        <fullName evidence="1">Uncharacterized protein</fullName>
    </submittedName>
</protein>
<organism evidence="1">
    <name type="scientific">hydrothermal vent metagenome</name>
    <dbReference type="NCBI Taxonomy" id="652676"/>
    <lineage>
        <taxon>unclassified sequences</taxon>
        <taxon>metagenomes</taxon>
        <taxon>ecological metagenomes</taxon>
    </lineage>
</organism>
<sequence>MKGTKIKDSIMTISQTAKKLGVRTYEYLYDRVSGRYNMPSLAQLIKEDSSGYVSVI</sequence>
<dbReference type="AlphaFoldDB" id="A0A3B0W455"/>
<gene>
    <name evidence="1" type="ORF">MNBD_GAMMA03-1831</name>
</gene>
<reference evidence="1" key="1">
    <citation type="submission" date="2018-06" db="EMBL/GenBank/DDBJ databases">
        <authorList>
            <person name="Zhirakovskaya E."/>
        </authorList>
    </citation>
    <scope>NUCLEOTIDE SEQUENCE</scope>
</reference>
<dbReference type="EMBL" id="UOFC01000130">
    <property type="protein sequence ID" value="VAW47230.1"/>
    <property type="molecule type" value="Genomic_DNA"/>
</dbReference>